<reference evidence="2" key="1">
    <citation type="submission" date="2018-06" db="EMBL/GenBank/DDBJ databases">
        <authorList>
            <person name="Zhirakovskaya E."/>
        </authorList>
    </citation>
    <scope>NUCLEOTIDE SEQUENCE</scope>
</reference>
<sequence>MAQLEGGISRSSPTTELEIIRQKRVALQKLVSLTSTLHRLNQGLQSVILMGRSAAQIPEKIINKFKSLSEGLKDKPIDTLQNTLTATDRKIQRDIKHVLEISQKSDALLEQQLGASGEKLVDVLKDDYHEYVNGFKKKSQTSITLRIALKTRNVIVSAFNLPVPESFIEHQIVSLNHKEDTCRKVIKTNMLDLQNDINQLMRNRTCSEDQKQLLAEIQTDLQGNYDHFISGKSIEEMPMLYESIELSGAPQIVEEVEEIINPTEHSIEQAAEATPPEEPEIRKRGFFRHLWIWLKSPMDMGWKDTQ</sequence>
<dbReference type="AlphaFoldDB" id="A0A3B0X0J1"/>
<name>A0A3B0X0J1_9ZZZZ</name>
<dbReference type="EMBL" id="UOFG01000154">
    <property type="protein sequence ID" value="VAW61795.1"/>
    <property type="molecule type" value="Genomic_DNA"/>
</dbReference>
<evidence type="ECO:0000313" key="2">
    <source>
        <dbReference type="EMBL" id="VAW61795.1"/>
    </source>
</evidence>
<accession>A0A3B0X0J1</accession>
<gene>
    <name evidence="2" type="ORF">MNBD_GAMMA11-2247</name>
</gene>
<protein>
    <submittedName>
        <fullName evidence="2">Uncharacterized protein</fullName>
    </submittedName>
</protein>
<proteinExistence type="predicted"/>
<feature type="coiled-coil region" evidence="1">
    <location>
        <begin position="183"/>
        <end position="210"/>
    </location>
</feature>
<organism evidence="2">
    <name type="scientific">hydrothermal vent metagenome</name>
    <dbReference type="NCBI Taxonomy" id="652676"/>
    <lineage>
        <taxon>unclassified sequences</taxon>
        <taxon>metagenomes</taxon>
        <taxon>ecological metagenomes</taxon>
    </lineage>
</organism>
<evidence type="ECO:0000256" key="1">
    <source>
        <dbReference type="SAM" id="Coils"/>
    </source>
</evidence>
<keyword evidence="1" id="KW-0175">Coiled coil</keyword>